<dbReference type="InterPro" id="IPR029063">
    <property type="entry name" value="SAM-dependent_MTases_sf"/>
</dbReference>
<dbReference type="RefSeq" id="WP_158015331.1">
    <property type="nucleotide sequence ID" value="NZ_CBCSKE010000005.1"/>
</dbReference>
<keyword evidence="2 6" id="KW-0489">Methyltransferase</keyword>
<dbReference type="PIRSF" id="PIRSF003085">
    <property type="entry name" value="CMAS"/>
    <property type="match status" value="1"/>
</dbReference>
<dbReference type="CDD" id="cd02440">
    <property type="entry name" value="AdoMet_MTases"/>
    <property type="match status" value="1"/>
</dbReference>
<keyword evidence="3 6" id="KW-0808">Transferase</keyword>
<evidence type="ECO:0000256" key="4">
    <source>
        <dbReference type="ARBA" id="ARBA00022691"/>
    </source>
</evidence>
<dbReference type="PANTHER" id="PTHR43667:SF2">
    <property type="entry name" value="FATTY ACID C-METHYL TRANSFERASE"/>
    <property type="match status" value="1"/>
</dbReference>
<reference evidence="7" key="1">
    <citation type="submission" date="2018-02" db="EMBL/GenBank/DDBJ databases">
        <authorList>
            <person name="Seth-Smith MB H."/>
            <person name="Seth-Smith H."/>
        </authorList>
    </citation>
    <scope>NUCLEOTIDE SEQUENCE [LARGE SCALE GENOMIC DNA]</scope>
</reference>
<keyword evidence="5" id="KW-0443">Lipid metabolism</keyword>
<dbReference type="Proteomes" id="UP000269998">
    <property type="component" value="Chromosome"/>
</dbReference>
<dbReference type="KEGG" id="mbai:MB901379_00654"/>
<proteinExistence type="inferred from homology"/>
<dbReference type="GO" id="GO:0008825">
    <property type="term" value="F:cyclopropane-fatty-acyl-phospholipid synthase activity"/>
    <property type="evidence" value="ECO:0007669"/>
    <property type="project" value="UniProtKB-EC"/>
</dbReference>
<sequence>MSVEALQEMVRNGTAPIDAQRWPAVATVPSGPVAALSSVIADRLLRRAAARLPLRVRYPDGTVVGAGDPTRKNHGPTLIIHQPESMARRIGRHGLIGFGESYMAGEWSSDDLAGALTVFAQSVAELVPRWLHWLRPLAPAFAPTWRDPSREQARRNVAEHYDLSNELFAHFLDETMTYSSALFDGPPAGQPVGWPDLAAAQRRKTDRLLDLAQVRRGSRVLEIGTGWGELCIRAASRGAQVRSITLSVEQRRLARERVAAAGLSNLVQIDLCDYRDVDAGQDLYDSVLSVEMIEAIGYRSWPRYFGALERLVRPGGRVAIQAITMPHDRMLASRNTVTWIQKYIFPGGLLPSAQAIRRITERDTGLRTIDTASLRGHYAETLRLWRERFLQRHNELARLGFDDVFRRMWELYLAYSEAGFRSGYLDVYQWTFERQGVR</sequence>
<dbReference type="GO" id="GO:0032259">
    <property type="term" value="P:methylation"/>
    <property type="evidence" value="ECO:0007669"/>
    <property type="project" value="UniProtKB-KW"/>
</dbReference>
<evidence type="ECO:0000256" key="1">
    <source>
        <dbReference type="ARBA" id="ARBA00010815"/>
    </source>
</evidence>
<gene>
    <name evidence="6" type="primary">cfa_1</name>
    <name evidence="6" type="ORF">MB901379_00654</name>
</gene>
<dbReference type="SUPFAM" id="SSF53335">
    <property type="entry name" value="S-adenosyl-L-methionine-dependent methyltransferases"/>
    <property type="match status" value="1"/>
</dbReference>
<dbReference type="OrthoDB" id="9782855at2"/>
<dbReference type="EC" id="2.1.1.79" evidence="6"/>
<dbReference type="Gene3D" id="3.40.50.150">
    <property type="entry name" value="Vaccinia Virus protein VP39"/>
    <property type="match status" value="1"/>
</dbReference>
<dbReference type="EMBL" id="LR130759">
    <property type="protein sequence ID" value="VDM87119.1"/>
    <property type="molecule type" value="Genomic_DNA"/>
</dbReference>
<evidence type="ECO:0000256" key="3">
    <source>
        <dbReference type="ARBA" id="ARBA00022679"/>
    </source>
</evidence>
<evidence type="ECO:0000313" key="6">
    <source>
        <dbReference type="EMBL" id="VDM87119.1"/>
    </source>
</evidence>
<keyword evidence="4" id="KW-0949">S-adenosyl-L-methionine</keyword>
<evidence type="ECO:0000256" key="5">
    <source>
        <dbReference type="ARBA" id="ARBA00023098"/>
    </source>
</evidence>
<evidence type="ECO:0000256" key="2">
    <source>
        <dbReference type="ARBA" id="ARBA00022603"/>
    </source>
</evidence>
<protein>
    <submittedName>
        <fullName evidence="6">Cyclopropane-fatty-acyl-phospholipid synthase</fullName>
        <ecNumber evidence="6">2.1.1.79</ecNumber>
    </submittedName>
</protein>
<dbReference type="PANTHER" id="PTHR43667">
    <property type="entry name" value="CYCLOPROPANE-FATTY-ACYL-PHOSPHOLIPID SYNTHASE"/>
    <property type="match status" value="1"/>
</dbReference>
<name>A0A447G9G5_9MYCO</name>
<organism evidence="6 7">
    <name type="scientific">Mycobacterium basiliense</name>
    <dbReference type="NCBI Taxonomy" id="2094119"/>
    <lineage>
        <taxon>Bacteria</taxon>
        <taxon>Bacillati</taxon>
        <taxon>Actinomycetota</taxon>
        <taxon>Actinomycetes</taxon>
        <taxon>Mycobacteriales</taxon>
        <taxon>Mycobacteriaceae</taxon>
        <taxon>Mycobacterium</taxon>
    </lineage>
</organism>
<accession>A0A447G9G5</accession>
<dbReference type="GO" id="GO:0008610">
    <property type="term" value="P:lipid biosynthetic process"/>
    <property type="evidence" value="ECO:0007669"/>
    <property type="project" value="InterPro"/>
</dbReference>
<dbReference type="AlphaFoldDB" id="A0A447G9G5"/>
<dbReference type="InterPro" id="IPR050723">
    <property type="entry name" value="CFA/CMAS"/>
</dbReference>
<dbReference type="Pfam" id="PF02353">
    <property type="entry name" value="CMAS"/>
    <property type="match status" value="1"/>
</dbReference>
<dbReference type="InterPro" id="IPR003333">
    <property type="entry name" value="CMAS"/>
</dbReference>
<evidence type="ECO:0000313" key="7">
    <source>
        <dbReference type="Proteomes" id="UP000269998"/>
    </source>
</evidence>
<keyword evidence="7" id="KW-1185">Reference proteome</keyword>
<comment type="similarity">
    <text evidence="1">Belongs to the CFA/CMAS family.</text>
</comment>